<evidence type="ECO:0000313" key="1">
    <source>
        <dbReference type="EMBL" id="CFS16515.1"/>
    </source>
</evidence>
<sequence>MPLCLGADGSVRASSAPHWEYCAPVVQIF</sequence>
<dbReference type="Proteomes" id="UP000039021">
    <property type="component" value="Unassembled WGS sequence"/>
</dbReference>
<accession>A0A0U0QQA6</accession>
<dbReference type="AlphaFoldDB" id="A0A0U0QQA6"/>
<dbReference type="EMBL" id="CSAE01000073">
    <property type="protein sequence ID" value="COV26589.1"/>
    <property type="molecule type" value="Genomic_DNA"/>
</dbReference>
<evidence type="ECO:0000313" key="3">
    <source>
        <dbReference type="EMBL" id="CPA15767.1"/>
    </source>
</evidence>
<dbReference type="Proteomes" id="UP000038802">
    <property type="component" value="Unassembled WGS sequence"/>
</dbReference>
<dbReference type="EMBL" id="CGCX01002820">
    <property type="protein sequence ID" value="CFS16515.1"/>
    <property type="molecule type" value="Genomic_DNA"/>
</dbReference>
<reference evidence="4 5" key="2">
    <citation type="submission" date="2015-03" db="EMBL/GenBank/DDBJ databases">
        <authorList>
            <consortium name="Pathogen Informatics"/>
        </authorList>
    </citation>
    <scope>NUCLEOTIDE SEQUENCE [LARGE SCALE GENOMIC DNA]</scope>
    <source>
        <strain evidence="1 6">C09601061</strain>
        <strain evidence="4">K00500041</strain>
        <strain evidence="5">N09902308</strain>
    </source>
</reference>
<evidence type="ECO:0000313" key="5">
    <source>
        <dbReference type="Proteomes" id="UP000039021"/>
    </source>
</evidence>
<name>A0A0U0QQA6_MYCTX</name>
<organism evidence="2 4">
    <name type="scientific">Mycobacterium tuberculosis</name>
    <dbReference type="NCBI Taxonomy" id="1773"/>
    <lineage>
        <taxon>Bacteria</taxon>
        <taxon>Bacillati</taxon>
        <taxon>Actinomycetota</taxon>
        <taxon>Actinomycetes</taxon>
        <taxon>Mycobacteriales</taxon>
        <taxon>Mycobacteriaceae</taxon>
        <taxon>Mycobacterium</taxon>
        <taxon>Mycobacterium tuberculosis complex</taxon>
    </lineage>
</organism>
<protein>
    <submittedName>
        <fullName evidence="2">Uncharacterized protein</fullName>
    </submittedName>
</protein>
<evidence type="ECO:0000313" key="4">
    <source>
        <dbReference type="Proteomes" id="UP000038802"/>
    </source>
</evidence>
<gene>
    <name evidence="1" type="ORF">ERS007657_04334</name>
    <name evidence="2" type="ORF">ERS007703_00985</name>
    <name evidence="3" type="ORF">ERS007739_04401</name>
</gene>
<dbReference type="EMBL" id="CSBK01002729">
    <property type="protein sequence ID" value="CPA15767.1"/>
    <property type="molecule type" value="Genomic_DNA"/>
</dbReference>
<reference evidence="2" key="1">
    <citation type="submission" date="2015-03" db="EMBL/GenBank/DDBJ databases">
        <authorList>
            <person name="Murphy D."/>
        </authorList>
    </citation>
    <scope>NUCLEOTIDE SEQUENCE [LARGE SCALE GENOMIC DNA]</scope>
    <source>
        <strain evidence="2">K00500041</strain>
    </source>
</reference>
<evidence type="ECO:0000313" key="2">
    <source>
        <dbReference type="EMBL" id="COV26589.1"/>
    </source>
</evidence>
<dbReference type="Proteomes" id="UP000046680">
    <property type="component" value="Unassembled WGS sequence"/>
</dbReference>
<reference evidence="3" key="3">
    <citation type="submission" date="2015-03" db="EMBL/GenBank/DDBJ databases">
        <authorList>
            <consortium name="Pathogen Informatics"/>
            <person name="Murphy D."/>
        </authorList>
    </citation>
    <scope>NUCLEOTIDE SEQUENCE</scope>
    <source>
        <strain evidence="3">N09902308</strain>
    </source>
</reference>
<evidence type="ECO:0000313" key="6">
    <source>
        <dbReference type="Proteomes" id="UP000046680"/>
    </source>
</evidence>
<proteinExistence type="predicted"/>